<evidence type="ECO:0000313" key="2">
    <source>
        <dbReference type="EMBL" id="KAK6780040.1"/>
    </source>
</evidence>
<sequence length="113" mass="12778">MATEPSDVQLRSPDQDQSTRDSSAYKPQLDASPESSANPSKMRRTEAINVAISERELDWARKIISLEQLGMIRVNSVDKHESMYKDLSASQKSNDSIIQIERSKKLKSREIAQ</sequence>
<dbReference type="Proteomes" id="UP001371456">
    <property type="component" value="Unassembled WGS sequence"/>
</dbReference>
<comment type="caution">
    <text evidence="2">The sequence shown here is derived from an EMBL/GenBank/DDBJ whole genome shotgun (WGS) entry which is preliminary data.</text>
</comment>
<organism evidence="2 3">
    <name type="scientific">Solanum bulbocastanum</name>
    <name type="common">Wild potato</name>
    <dbReference type="NCBI Taxonomy" id="147425"/>
    <lineage>
        <taxon>Eukaryota</taxon>
        <taxon>Viridiplantae</taxon>
        <taxon>Streptophyta</taxon>
        <taxon>Embryophyta</taxon>
        <taxon>Tracheophyta</taxon>
        <taxon>Spermatophyta</taxon>
        <taxon>Magnoliopsida</taxon>
        <taxon>eudicotyledons</taxon>
        <taxon>Gunneridae</taxon>
        <taxon>Pentapetalae</taxon>
        <taxon>asterids</taxon>
        <taxon>lamiids</taxon>
        <taxon>Solanales</taxon>
        <taxon>Solanaceae</taxon>
        <taxon>Solanoideae</taxon>
        <taxon>Solaneae</taxon>
        <taxon>Solanum</taxon>
    </lineage>
</organism>
<reference evidence="2 3" key="1">
    <citation type="submission" date="2024-02" db="EMBL/GenBank/DDBJ databases">
        <title>de novo genome assembly of Solanum bulbocastanum strain 11H21.</title>
        <authorList>
            <person name="Hosaka A.J."/>
        </authorList>
    </citation>
    <scope>NUCLEOTIDE SEQUENCE [LARGE SCALE GENOMIC DNA]</scope>
    <source>
        <tissue evidence="2">Young leaves</tissue>
    </source>
</reference>
<feature type="region of interest" description="Disordered" evidence="1">
    <location>
        <begin position="1"/>
        <end position="44"/>
    </location>
</feature>
<dbReference type="AlphaFoldDB" id="A0AAN8Y515"/>
<dbReference type="EMBL" id="JBANQN010000009">
    <property type="protein sequence ID" value="KAK6780040.1"/>
    <property type="molecule type" value="Genomic_DNA"/>
</dbReference>
<evidence type="ECO:0000313" key="3">
    <source>
        <dbReference type="Proteomes" id="UP001371456"/>
    </source>
</evidence>
<proteinExistence type="predicted"/>
<keyword evidence="3" id="KW-1185">Reference proteome</keyword>
<protein>
    <submittedName>
        <fullName evidence="2">Uncharacterized protein</fullName>
    </submittedName>
</protein>
<gene>
    <name evidence="2" type="ORF">RDI58_022224</name>
</gene>
<evidence type="ECO:0000256" key="1">
    <source>
        <dbReference type="SAM" id="MobiDB-lite"/>
    </source>
</evidence>
<accession>A0AAN8Y515</accession>
<name>A0AAN8Y515_SOLBU</name>